<dbReference type="EMBL" id="FQYU01000018">
    <property type="protein sequence ID" value="SHK03144.1"/>
    <property type="molecule type" value="Genomic_DNA"/>
</dbReference>
<feature type="transmembrane region" description="Helical" evidence="1">
    <location>
        <begin position="64"/>
        <end position="82"/>
    </location>
</feature>
<dbReference type="OrthoDB" id="1460910at2"/>
<name>A0A1M6P5C3_9FLAO</name>
<proteinExistence type="predicted"/>
<dbReference type="RefSeq" id="WP_072995856.1">
    <property type="nucleotide sequence ID" value="NZ_FQYU01000018.1"/>
</dbReference>
<reference evidence="3" key="1">
    <citation type="submission" date="2016-11" db="EMBL/GenBank/DDBJ databases">
        <authorList>
            <person name="Varghese N."/>
            <person name="Submissions S."/>
        </authorList>
    </citation>
    <scope>NUCLEOTIDE SEQUENCE [LARGE SCALE GENOMIC DNA]</scope>
    <source>
        <strain evidence="3">DSM 19858</strain>
    </source>
</reference>
<keyword evidence="3" id="KW-1185">Reference proteome</keyword>
<evidence type="ECO:0000313" key="3">
    <source>
        <dbReference type="Proteomes" id="UP000184543"/>
    </source>
</evidence>
<feature type="transmembrane region" description="Helical" evidence="1">
    <location>
        <begin position="28"/>
        <end position="52"/>
    </location>
</feature>
<evidence type="ECO:0000313" key="2">
    <source>
        <dbReference type="EMBL" id="SHK03144.1"/>
    </source>
</evidence>
<dbReference type="AlphaFoldDB" id="A0A1M6P5C3"/>
<dbReference type="Proteomes" id="UP000184543">
    <property type="component" value="Unassembled WGS sequence"/>
</dbReference>
<dbReference type="STRING" id="192903.SAMN04488513_11817"/>
<sequence>MKAILRYLLASCYSFSRRWVNPKYGGDVMWTTVHGFLTPISFIAVGIYTVVLNFTGANKWYDDSWPYILGAACIMLPIGYGLQKPTRRALSNWGIIKEFKTLTKKQRRSRNTMAFLFFFFGFICFFTLLINQVLCIVLFNGSLIYTIWL</sequence>
<keyword evidence="1" id="KW-0812">Transmembrane</keyword>
<keyword evidence="1" id="KW-1133">Transmembrane helix</keyword>
<evidence type="ECO:0000256" key="1">
    <source>
        <dbReference type="SAM" id="Phobius"/>
    </source>
</evidence>
<gene>
    <name evidence="2" type="ORF">SAMN04488513_11817</name>
</gene>
<accession>A0A1M6P5C3</accession>
<feature type="transmembrane region" description="Helical" evidence="1">
    <location>
        <begin position="114"/>
        <end position="139"/>
    </location>
</feature>
<protein>
    <submittedName>
        <fullName evidence="2">Uncharacterized protein</fullName>
    </submittedName>
</protein>
<keyword evidence="1" id="KW-0472">Membrane</keyword>
<organism evidence="2 3">
    <name type="scientific">Pseudozobellia thermophila</name>
    <dbReference type="NCBI Taxonomy" id="192903"/>
    <lineage>
        <taxon>Bacteria</taxon>
        <taxon>Pseudomonadati</taxon>
        <taxon>Bacteroidota</taxon>
        <taxon>Flavobacteriia</taxon>
        <taxon>Flavobacteriales</taxon>
        <taxon>Flavobacteriaceae</taxon>
        <taxon>Pseudozobellia</taxon>
    </lineage>
</organism>